<dbReference type="NCBIfam" id="TIGR00277">
    <property type="entry name" value="HDIG"/>
    <property type="match status" value="1"/>
</dbReference>
<dbReference type="CDD" id="cd00077">
    <property type="entry name" value="HDc"/>
    <property type="match status" value="1"/>
</dbReference>
<accession>X0XVC0</accession>
<sequence length="126" mass="14582">MHMLENIVAHSLQVCRVATFLVDHFKLEGIHLDRQLVRAAARLHDITKTRSFKTKENHALTGGQVVADLGYQEVGDLVRQHVRLDDYSERKSLAEAEIINYADKRVLHDRIVPLDERMNYIMDKYG</sequence>
<dbReference type="EMBL" id="BARS01046187">
    <property type="protein sequence ID" value="GAG40503.1"/>
    <property type="molecule type" value="Genomic_DNA"/>
</dbReference>
<dbReference type="InterPro" id="IPR006674">
    <property type="entry name" value="HD_domain"/>
</dbReference>
<dbReference type="Gene3D" id="1.10.3210.10">
    <property type="entry name" value="Hypothetical protein af1432"/>
    <property type="match status" value="1"/>
</dbReference>
<dbReference type="Pfam" id="PF01966">
    <property type="entry name" value="HD"/>
    <property type="match status" value="1"/>
</dbReference>
<protein>
    <recommendedName>
        <fullName evidence="1">HD domain-containing protein</fullName>
    </recommendedName>
</protein>
<name>X0XVC0_9ZZZZ</name>
<proteinExistence type="predicted"/>
<reference evidence="2" key="1">
    <citation type="journal article" date="2014" name="Front. Microbiol.">
        <title>High frequency of phylogenetically diverse reductive dehalogenase-homologous genes in deep subseafloor sedimentary metagenomes.</title>
        <authorList>
            <person name="Kawai M."/>
            <person name="Futagami T."/>
            <person name="Toyoda A."/>
            <person name="Takaki Y."/>
            <person name="Nishi S."/>
            <person name="Hori S."/>
            <person name="Arai W."/>
            <person name="Tsubouchi T."/>
            <person name="Morono Y."/>
            <person name="Uchiyama I."/>
            <person name="Ito T."/>
            <person name="Fujiyama A."/>
            <person name="Inagaki F."/>
            <person name="Takami H."/>
        </authorList>
    </citation>
    <scope>NUCLEOTIDE SEQUENCE</scope>
    <source>
        <strain evidence="2">Expedition CK06-06</strain>
    </source>
</reference>
<dbReference type="SUPFAM" id="SSF109604">
    <property type="entry name" value="HD-domain/PDEase-like"/>
    <property type="match status" value="1"/>
</dbReference>
<comment type="caution">
    <text evidence="2">The sequence shown here is derived from an EMBL/GenBank/DDBJ whole genome shotgun (WGS) entry which is preliminary data.</text>
</comment>
<gene>
    <name evidence="2" type="ORF">S01H1_69546</name>
</gene>
<evidence type="ECO:0000259" key="1">
    <source>
        <dbReference type="Pfam" id="PF01966"/>
    </source>
</evidence>
<organism evidence="2">
    <name type="scientific">marine sediment metagenome</name>
    <dbReference type="NCBI Taxonomy" id="412755"/>
    <lineage>
        <taxon>unclassified sequences</taxon>
        <taxon>metagenomes</taxon>
        <taxon>ecological metagenomes</taxon>
    </lineage>
</organism>
<dbReference type="InterPro" id="IPR006675">
    <property type="entry name" value="HDIG_dom"/>
</dbReference>
<dbReference type="AlphaFoldDB" id="X0XVC0"/>
<feature type="domain" description="HD" evidence="1">
    <location>
        <begin position="9"/>
        <end position="104"/>
    </location>
</feature>
<dbReference type="InterPro" id="IPR003607">
    <property type="entry name" value="HD/PDEase_dom"/>
</dbReference>
<evidence type="ECO:0000313" key="2">
    <source>
        <dbReference type="EMBL" id="GAG40503.1"/>
    </source>
</evidence>
<feature type="non-terminal residue" evidence="2">
    <location>
        <position position="126"/>
    </location>
</feature>